<evidence type="ECO:0000313" key="2">
    <source>
        <dbReference type="EMBL" id="RIJ26870.1"/>
    </source>
</evidence>
<reference evidence="2 3" key="1">
    <citation type="submission" date="2018-08" db="EMBL/GenBank/DDBJ databases">
        <title>Henriciella mobilis sp. nov., isolated from seawater.</title>
        <authorList>
            <person name="Cheng H."/>
            <person name="Wu Y.-H."/>
            <person name="Xu X.-W."/>
            <person name="Guo L.-L."/>
        </authorList>
    </citation>
    <scope>NUCLEOTIDE SEQUENCE [LARGE SCALE GENOMIC DNA]</scope>
    <source>
        <strain evidence="2 3">JN25</strain>
    </source>
</reference>
<dbReference type="Proteomes" id="UP000266385">
    <property type="component" value="Unassembled WGS sequence"/>
</dbReference>
<proteinExistence type="predicted"/>
<keyword evidence="3" id="KW-1185">Reference proteome</keyword>
<sequence>MAGPQADRTLKKLVSLKRQRAEQVHALAIAELRAEERRLAALEAEMSALDPGQGDYADFVLAMKFGRAAFLKKQADAVREVIGRKKQALQEAREALKKAIHSEGQLASG</sequence>
<dbReference type="RefSeq" id="WP_119377763.1">
    <property type="nucleotide sequence ID" value="NZ_QWFX01000016.1"/>
</dbReference>
<evidence type="ECO:0000313" key="3">
    <source>
        <dbReference type="Proteomes" id="UP000266385"/>
    </source>
</evidence>
<gene>
    <name evidence="2" type="ORF">D1223_18240</name>
</gene>
<protein>
    <submittedName>
        <fullName evidence="2">Uncharacterized protein</fullName>
    </submittedName>
</protein>
<organism evidence="2 3">
    <name type="scientific">Henriciella mobilis</name>
    <dbReference type="NCBI Taxonomy" id="2305467"/>
    <lineage>
        <taxon>Bacteria</taxon>
        <taxon>Pseudomonadati</taxon>
        <taxon>Pseudomonadota</taxon>
        <taxon>Alphaproteobacteria</taxon>
        <taxon>Hyphomonadales</taxon>
        <taxon>Hyphomonadaceae</taxon>
        <taxon>Henriciella</taxon>
    </lineage>
</organism>
<dbReference type="AlphaFoldDB" id="A0A399R683"/>
<evidence type="ECO:0000256" key="1">
    <source>
        <dbReference type="SAM" id="Coils"/>
    </source>
</evidence>
<comment type="caution">
    <text evidence="2">The sequence shown here is derived from an EMBL/GenBank/DDBJ whole genome shotgun (WGS) entry which is preliminary data.</text>
</comment>
<dbReference type="EMBL" id="QWFX01000016">
    <property type="protein sequence ID" value="RIJ26870.1"/>
    <property type="molecule type" value="Genomic_DNA"/>
</dbReference>
<name>A0A399R683_9PROT</name>
<feature type="coiled-coil region" evidence="1">
    <location>
        <begin position="18"/>
        <end position="45"/>
    </location>
</feature>
<accession>A0A399R683</accession>
<keyword evidence="1" id="KW-0175">Coiled coil</keyword>